<reference evidence="1" key="2">
    <citation type="submission" date="2016-06" db="EMBL/GenBank/DDBJ databases">
        <title>The genome of a short-lived fish provides insights into sex chromosome evolution and the genetic control of aging.</title>
        <authorList>
            <person name="Reichwald K."/>
            <person name="Felder M."/>
            <person name="Petzold A."/>
            <person name="Koch P."/>
            <person name="Groth M."/>
            <person name="Platzer M."/>
        </authorList>
    </citation>
    <scope>NUCLEOTIDE SEQUENCE</scope>
    <source>
        <tissue evidence="1">Brain</tissue>
    </source>
</reference>
<gene>
    <name evidence="1" type="primary">ERC1</name>
</gene>
<organism evidence="1">
    <name type="scientific">Nothobranchius kuhntae</name>
    <name type="common">Beira killifish</name>
    <dbReference type="NCBI Taxonomy" id="321403"/>
    <lineage>
        <taxon>Eukaryota</taxon>
        <taxon>Metazoa</taxon>
        <taxon>Chordata</taxon>
        <taxon>Craniata</taxon>
        <taxon>Vertebrata</taxon>
        <taxon>Euteleostomi</taxon>
        <taxon>Actinopterygii</taxon>
        <taxon>Neopterygii</taxon>
        <taxon>Teleostei</taxon>
        <taxon>Neoteleostei</taxon>
        <taxon>Acanthomorphata</taxon>
        <taxon>Ovalentaria</taxon>
        <taxon>Atherinomorphae</taxon>
        <taxon>Cyprinodontiformes</taxon>
        <taxon>Nothobranchiidae</taxon>
        <taxon>Nothobranchius</taxon>
    </lineage>
</organism>
<feature type="non-terminal residue" evidence="1">
    <location>
        <position position="1"/>
    </location>
</feature>
<sequence>HKYHYCMNIKNLKLLLLYTNTLAILLKLNVEGDSPN</sequence>
<reference evidence="1" key="1">
    <citation type="submission" date="2016-05" db="EMBL/GenBank/DDBJ databases">
        <authorList>
            <person name="Lavstsen T."/>
            <person name="Jespersen J.S."/>
        </authorList>
    </citation>
    <scope>NUCLEOTIDE SEQUENCE</scope>
    <source>
        <tissue evidence="1">Brain</tissue>
    </source>
</reference>
<dbReference type="EMBL" id="HAED01015238">
    <property type="protein sequence ID" value="SBR01683.1"/>
    <property type="molecule type" value="Transcribed_RNA"/>
</dbReference>
<accession>A0A1A8IYV0</accession>
<name>A0A1A8IYV0_NOTKU</name>
<proteinExistence type="predicted"/>
<dbReference type="AlphaFoldDB" id="A0A1A8IYV0"/>
<protein>
    <submittedName>
        <fullName evidence="1">ELKS/RAB6-interacting/CAST family member 1</fullName>
    </submittedName>
</protein>
<evidence type="ECO:0000313" key="1">
    <source>
        <dbReference type="EMBL" id="SBR01683.1"/>
    </source>
</evidence>